<evidence type="ECO:0000313" key="2">
    <source>
        <dbReference type="Proteomes" id="UP000504629"/>
    </source>
</evidence>
<feature type="region of interest" description="Disordered" evidence="1">
    <location>
        <begin position="339"/>
        <end position="379"/>
    </location>
</feature>
<dbReference type="KEGG" id="bman:114247427"/>
<feature type="compositionally biased region" description="Polar residues" evidence="1">
    <location>
        <begin position="368"/>
        <end position="379"/>
    </location>
</feature>
<sequence length="379" mass="44240">MDLIDLNYCMTNDEVHKPKANACFCCLNDSKTLIRFQFCKHRIFLENHFKEKLNIQNLFVCVKCHSFMKKINLFLRQVEQNYSALKAEIPYNNANITTNLIRSNIEVISNLNDVKEIKIEPFTPQFEDDIEIEVKLEEAPNISKSTVRSLPEPLQTPHNNVNMSTILNNYNFKVISTSNDVKEIKIEPITARYEDDEDENDIEVKLEEKHNISNATVQSIQEPLQVPQAPVTVLVEPDPPTGPPTLVVHGSTVHLLANHDSKRERQKRYREQNRDKLKNREAERRKRIQHTQSIAGLSASSNTINNEEIVTAQSLSGWEETRPSSIQINERDKEMNALQKKRERQRRYRQQNRDRLKQREAERRRRSLQNAEMITELST</sequence>
<dbReference type="AlphaFoldDB" id="A0A6J2K1U2"/>
<protein>
    <submittedName>
        <fullName evidence="3">Uncharacterized protein LOC114247427</fullName>
    </submittedName>
</protein>
<dbReference type="Proteomes" id="UP000504629">
    <property type="component" value="Unplaced"/>
</dbReference>
<evidence type="ECO:0000313" key="3">
    <source>
        <dbReference type="RefSeq" id="XP_028036201.1"/>
    </source>
</evidence>
<feature type="region of interest" description="Disordered" evidence="1">
    <location>
        <begin position="258"/>
        <end position="300"/>
    </location>
</feature>
<proteinExistence type="predicted"/>
<dbReference type="GeneID" id="114247427"/>
<dbReference type="OrthoDB" id="3437960at2759"/>
<keyword evidence="2" id="KW-1185">Reference proteome</keyword>
<feature type="compositionally biased region" description="Basic residues" evidence="1">
    <location>
        <begin position="339"/>
        <end position="350"/>
    </location>
</feature>
<organism evidence="2 3">
    <name type="scientific">Bombyx mandarina</name>
    <name type="common">Wild silk moth</name>
    <name type="synonym">Wild silkworm</name>
    <dbReference type="NCBI Taxonomy" id="7092"/>
    <lineage>
        <taxon>Eukaryota</taxon>
        <taxon>Metazoa</taxon>
        <taxon>Ecdysozoa</taxon>
        <taxon>Arthropoda</taxon>
        <taxon>Hexapoda</taxon>
        <taxon>Insecta</taxon>
        <taxon>Pterygota</taxon>
        <taxon>Neoptera</taxon>
        <taxon>Endopterygota</taxon>
        <taxon>Lepidoptera</taxon>
        <taxon>Glossata</taxon>
        <taxon>Ditrysia</taxon>
        <taxon>Bombycoidea</taxon>
        <taxon>Bombycidae</taxon>
        <taxon>Bombycinae</taxon>
        <taxon>Bombyx</taxon>
    </lineage>
</organism>
<dbReference type="RefSeq" id="XP_028036201.1">
    <property type="nucleotide sequence ID" value="XM_028180400.1"/>
</dbReference>
<accession>A0A6J2K1U2</accession>
<feature type="compositionally biased region" description="Basic and acidic residues" evidence="1">
    <location>
        <begin position="351"/>
        <end position="363"/>
    </location>
</feature>
<gene>
    <name evidence="3" type="primary">LOC114247427</name>
</gene>
<evidence type="ECO:0000256" key="1">
    <source>
        <dbReference type="SAM" id="MobiDB-lite"/>
    </source>
</evidence>
<name>A0A6J2K1U2_BOMMA</name>
<feature type="compositionally biased region" description="Basic and acidic residues" evidence="1">
    <location>
        <begin position="258"/>
        <end position="284"/>
    </location>
</feature>
<feature type="compositionally biased region" description="Polar residues" evidence="1">
    <location>
        <begin position="290"/>
        <end position="300"/>
    </location>
</feature>
<reference evidence="3" key="1">
    <citation type="submission" date="2025-08" db="UniProtKB">
        <authorList>
            <consortium name="RefSeq"/>
        </authorList>
    </citation>
    <scope>IDENTIFICATION</scope>
    <source>
        <tissue evidence="3">Silk gland</tissue>
    </source>
</reference>